<feature type="compositionally biased region" description="Polar residues" evidence="1">
    <location>
        <begin position="136"/>
        <end position="147"/>
    </location>
</feature>
<evidence type="ECO:0000313" key="3">
    <source>
        <dbReference type="Proteomes" id="UP000030653"/>
    </source>
</evidence>
<keyword evidence="3" id="KW-1185">Reference proteome</keyword>
<proteinExistence type="predicted"/>
<gene>
    <name evidence="2" type="ORF">DACRYDRAFT_23256</name>
</gene>
<protein>
    <submittedName>
        <fullName evidence="2">Uncharacterized protein</fullName>
    </submittedName>
</protein>
<dbReference type="RefSeq" id="XP_040627238.1">
    <property type="nucleotide sequence ID" value="XM_040773176.1"/>
</dbReference>
<feature type="region of interest" description="Disordered" evidence="1">
    <location>
        <begin position="125"/>
        <end position="147"/>
    </location>
</feature>
<dbReference type="Proteomes" id="UP000030653">
    <property type="component" value="Unassembled WGS sequence"/>
</dbReference>
<reference evidence="2 3" key="1">
    <citation type="journal article" date="2012" name="Science">
        <title>The Paleozoic origin of enzymatic lignin decomposition reconstructed from 31 fungal genomes.</title>
        <authorList>
            <person name="Floudas D."/>
            <person name="Binder M."/>
            <person name="Riley R."/>
            <person name="Barry K."/>
            <person name="Blanchette R.A."/>
            <person name="Henrissat B."/>
            <person name="Martinez A.T."/>
            <person name="Otillar R."/>
            <person name="Spatafora J.W."/>
            <person name="Yadav J.S."/>
            <person name="Aerts A."/>
            <person name="Benoit I."/>
            <person name="Boyd A."/>
            <person name="Carlson A."/>
            <person name="Copeland A."/>
            <person name="Coutinho P.M."/>
            <person name="de Vries R.P."/>
            <person name="Ferreira P."/>
            <person name="Findley K."/>
            <person name="Foster B."/>
            <person name="Gaskell J."/>
            <person name="Glotzer D."/>
            <person name="Gorecki P."/>
            <person name="Heitman J."/>
            <person name="Hesse C."/>
            <person name="Hori C."/>
            <person name="Igarashi K."/>
            <person name="Jurgens J.A."/>
            <person name="Kallen N."/>
            <person name="Kersten P."/>
            <person name="Kohler A."/>
            <person name="Kuees U."/>
            <person name="Kumar T.K.A."/>
            <person name="Kuo A."/>
            <person name="LaButti K."/>
            <person name="Larrondo L.F."/>
            <person name="Lindquist E."/>
            <person name="Ling A."/>
            <person name="Lombard V."/>
            <person name="Lucas S."/>
            <person name="Lundell T."/>
            <person name="Martin R."/>
            <person name="McLaughlin D.J."/>
            <person name="Morgenstern I."/>
            <person name="Morin E."/>
            <person name="Murat C."/>
            <person name="Nagy L.G."/>
            <person name="Nolan M."/>
            <person name="Ohm R.A."/>
            <person name="Patyshakuliyeva A."/>
            <person name="Rokas A."/>
            <person name="Ruiz-Duenas F.J."/>
            <person name="Sabat G."/>
            <person name="Salamov A."/>
            <person name="Samejima M."/>
            <person name="Schmutz J."/>
            <person name="Slot J.C."/>
            <person name="St John F."/>
            <person name="Stenlid J."/>
            <person name="Sun H."/>
            <person name="Sun S."/>
            <person name="Syed K."/>
            <person name="Tsang A."/>
            <person name="Wiebenga A."/>
            <person name="Young D."/>
            <person name="Pisabarro A."/>
            <person name="Eastwood D.C."/>
            <person name="Martin F."/>
            <person name="Cullen D."/>
            <person name="Grigoriev I.V."/>
            <person name="Hibbett D.S."/>
        </authorList>
    </citation>
    <scope>NUCLEOTIDE SEQUENCE [LARGE SCALE GENOMIC DNA]</scope>
    <source>
        <strain evidence="2 3">DJM-731 SS1</strain>
    </source>
</reference>
<name>M5FSE7_DACPD</name>
<dbReference type="AlphaFoldDB" id="M5FSE7"/>
<dbReference type="EMBL" id="JH795867">
    <property type="protein sequence ID" value="EJU00341.1"/>
    <property type="molecule type" value="Genomic_DNA"/>
</dbReference>
<organism evidence="2 3">
    <name type="scientific">Dacryopinax primogenitus (strain DJM 731)</name>
    <name type="common">Brown rot fungus</name>
    <dbReference type="NCBI Taxonomy" id="1858805"/>
    <lineage>
        <taxon>Eukaryota</taxon>
        <taxon>Fungi</taxon>
        <taxon>Dikarya</taxon>
        <taxon>Basidiomycota</taxon>
        <taxon>Agaricomycotina</taxon>
        <taxon>Dacrymycetes</taxon>
        <taxon>Dacrymycetales</taxon>
        <taxon>Dacrymycetaceae</taxon>
        <taxon>Dacryopinax</taxon>
    </lineage>
</organism>
<evidence type="ECO:0000313" key="2">
    <source>
        <dbReference type="EMBL" id="EJU00341.1"/>
    </source>
</evidence>
<sequence>MARQPHPQPDSPQSTVCVAGSTRPLPVTVMMLYPAHQFLQSAMDPDAISLHPRWNDTLRRMKLLLFVQMVNQVTSELHYRTIMSSVNQPGQDATSHSLRRMSTSEIRKLAAALVHEMERRFPILTSAYQRTDRPSSPDSTPQSYQSQ</sequence>
<dbReference type="HOGENOM" id="CLU_1767990_0_0_1"/>
<accession>M5FSE7</accession>
<dbReference type="GeneID" id="63688238"/>
<evidence type="ECO:0000256" key="1">
    <source>
        <dbReference type="SAM" id="MobiDB-lite"/>
    </source>
</evidence>